<keyword evidence="6" id="KW-0406">Ion transport</keyword>
<comment type="similarity">
    <text evidence="2">Belongs to the TrkH potassium transport family. HKT (TC 2.A.38.3) subfamily.</text>
</comment>
<evidence type="ECO:0000313" key="10">
    <source>
        <dbReference type="Proteomes" id="UP001055439"/>
    </source>
</evidence>
<evidence type="ECO:0000313" key="9">
    <source>
        <dbReference type="EMBL" id="URD72691.1"/>
    </source>
</evidence>
<evidence type="ECO:0000256" key="7">
    <source>
        <dbReference type="ARBA" id="ARBA00023136"/>
    </source>
</evidence>
<dbReference type="GO" id="GO:0098662">
    <property type="term" value="P:inorganic cation transmembrane transport"/>
    <property type="evidence" value="ECO:0007669"/>
    <property type="project" value="UniProtKB-ARBA"/>
</dbReference>
<evidence type="ECO:0000256" key="3">
    <source>
        <dbReference type="ARBA" id="ARBA00022448"/>
    </source>
</evidence>
<feature type="transmembrane region" description="Helical" evidence="8">
    <location>
        <begin position="381"/>
        <end position="401"/>
    </location>
</feature>
<protein>
    <submittedName>
        <fullName evidence="9">Cation transport protein</fullName>
    </submittedName>
</protein>
<keyword evidence="10" id="KW-1185">Reference proteome</keyword>
<dbReference type="GO" id="GO:0008324">
    <property type="term" value="F:monoatomic cation transmembrane transporter activity"/>
    <property type="evidence" value="ECO:0007669"/>
    <property type="project" value="InterPro"/>
</dbReference>
<gene>
    <name evidence="9" type="ORF">MUK42_08866</name>
</gene>
<evidence type="ECO:0000256" key="8">
    <source>
        <dbReference type="SAM" id="Phobius"/>
    </source>
</evidence>
<name>A0A9E7J9D8_9LILI</name>
<feature type="transmembrane region" description="Helical" evidence="8">
    <location>
        <begin position="428"/>
        <end position="448"/>
    </location>
</feature>
<accession>A0A9E7J9D8</accession>
<feature type="transmembrane region" description="Helical" evidence="8">
    <location>
        <begin position="270"/>
        <end position="297"/>
    </location>
</feature>
<keyword evidence="5 8" id="KW-1133">Transmembrane helix</keyword>
<evidence type="ECO:0000256" key="4">
    <source>
        <dbReference type="ARBA" id="ARBA00022692"/>
    </source>
</evidence>
<feature type="transmembrane region" description="Helical" evidence="8">
    <location>
        <begin position="125"/>
        <end position="146"/>
    </location>
</feature>
<keyword evidence="3" id="KW-0813">Transport</keyword>
<proteinExistence type="inferred from homology"/>
<dbReference type="GO" id="GO:0030001">
    <property type="term" value="P:metal ion transport"/>
    <property type="evidence" value="ECO:0007669"/>
    <property type="project" value="UniProtKB-ARBA"/>
</dbReference>
<feature type="transmembrane region" description="Helical" evidence="8">
    <location>
        <begin position="241"/>
        <end position="258"/>
    </location>
</feature>
<feature type="transmembrane region" description="Helical" evidence="8">
    <location>
        <begin position="326"/>
        <end position="347"/>
    </location>
</feature>
<evidence type="ECO:0000256" key="1">
    <source>
        <dbReference type="ARBA" id="ARBA00004141"/>
    </source>
</evidence>
<reference evidence="9" key="1">
    <citation type="submission" date="2022-05" db="EMBL/GenBank/DDBJ databases">
        <title>The Musa troglodytarum L. genome provides insights into the mechanism of non-climacteric behaviour and enrichment of carotenoids.</title>
        <authorList>
            <person name="Wang J."/>
        </authorList>
    </citation>
    <scope>NUCLEOTIDE SEQUENCE</scope>
    <source>
        <tissue evidence="9">Leaf</tissue>
    </source>
</reference>
<comment type="subcellular location">
    <subcellularLocation>
        <location evidence="1">Membrane</location>
        <topology evidence="1">Multi-pass membrane protein</topology>
    </subcellularLocation>
</comment>
<keyword evidence="7 8" id="KW-0472">Membrane</keyword>
<dbReference type="PANTHER" id="PTHR31064">
    <property type="entry name" value="POTASSIUM TRANSPORT PROTEIN DDB_G0292412-RELATED"/>
    <property type="match status" value="1"/>
</dbReference>
<dbReference type="PANTHER" id="PTHR31064:SF30">
    <property type="entry name" value="HIGH-AFFINITY POTASSIUM TRANSPORT PROTEIN-RELATED"/>
    <property type="match status" value="1"/>
</dbReference>
<dbReference type="InterPro" id="IPR003445">
    <property type="entry name" value="Cat_transpt"/>
</dbReference>
<dbReference type="Pfam" id="PF02386">
    <property type="entry name" value="TrkH"/>
    <property type="match status" value="2"/>
</dbReference>
<dbReference type="EMBL" id="CP097502">
    <property type="protein sequence ID" value="URD72691.1"/>
    <property type="molecule type" value="Genomic_DNA"/>
</dbReference>
<feature type="transmembrane region" description="Helical" evidence="8">
    <location>
        <begin position="198"/>
        <end position="221"/>
    </location>
</feature>
<evidence type="ECO:0000256" key="5">
    <source>
        <dbReference type="ARBA" id="ARBA00022989"/>
    </source>
</evidence>
<evidence type="ECO:0000256" key="2">
    <source>
        <dbReference type="ARBA" id="ARBA00010864"/>
    </source>
</evidence>
<dbReference type="OrthoDB" id="9999863at2759"/>
<organism evidence="9 10">
    <name type="scientific">Musa troglodytarum</name>
    <name type="common">fe'i banana</name>
    <dbReference type="NCBI Taxonomy" id="320322"/>
    <lineage>
        <taxon>Eukaryota</taxon>
        <taxon>Viridiplantae</taxon>
        <taxon>Streptophyta</taxon>
        <taxon>Embryophyta</taxon>
        <taxon>Tracheophyta</taxon>
        <taxon>Spermatophyta</taxon>
        <taxon>Magnoliopsida</taxon>
        <taxon>Liliopsida</taxon>
        <taxon>Zingiberales</taxon>
        <taxon>Musaceae</taxon>
        <taxon>Musa</taxon>
    </lineage>
</organism>
<dbReference type="Proteomes" id="UP001055439">
    <property type="component" value="Chromosome 1"/>
</dbReference>
<keyword evidence="4 8" id="KW-0812">Transmembrane</keyword>
<sequence>MYTSPPTLIAASKPLPAGTAMAATAITSHTKSFIHKLSRATESIPTLVASLYRFLLFQANPFWIQSCYFFSLSMAGFLLLKILPLRDVTSKPTNVDLFFMSVSANTVSSMDAMEMEVFSNYQLVVLTLLMVVGGEVFVSLLGLHFAKIKSQMKDSSLDASGMELATLSDQAELGHQKPNPMPPDMTVLDMKSSSRKHLFFVVLGYLIVAHVVGFLLILVYLRLVPDAGAVLDRKGINASMFSIFTTVSTFANCGFVLTNENMVVFRTCSGLLLIVIVQALVGNTMYASSLRAVIWLLKKVTKRQEYDYLLNNYGEMSYDHLLPGPHALYLALTVAGLVLLQLILFCCMEWTSDSLTGLSTYQKIVGAMFLSVNSRYAGESIVDLSAISPAILVLFVVMMYLPPYTCFLPREDDRRLLEDGETSRKTTGLGLILSPLSSIAIFTIIICITERRQMSRDPLNFSVLNVVVEVVSAYGTVGYTTGYSCKRQVKADVHCKDVSAGFSAKWSNKGKLVLIVVMFFGRLKKFSMGGGKYWQFI</sequence>
<dbReference type="InterPro" id="IPR051143">
    <property type="entry name" value="TrkH_K-transport"/>
</dbReference>
<evidence type="ECO:0000256" key="6">
    <source>
        <dbReference type="ARBA" id="ARBA00023065"/>
    </source>
</evidence>
<dbReference type="AlphaFoldDB" id="A0A9E7J9D8"/>
<feature type="transmembrane region" description="Helical" evidence="8">
    <location>
        <begin position="62"/>
        <end position="83"/>
    </location>
</feature>
<dbReference type="GO" id="GO:0005886">
    <property type="term" value="C:plasma membrane"/>
    <property type="evidence" value="ECO:0007669"/>
    <property type="project" value="TreeGrafter"/>
</dbReference>